<dbReference type="PROSITE" id="PS51257">
    <property type="entry name" value="PROKAR_LIPOPROTEIN"/>
    <property type="match status" value="1"/>
</dbReference>
<organism evidence="2 3">
    <name type="scientific">Haloferula chungangensis</name>
    <dbReference type="NCBI Taxonomy" id="1048331"/>
    <lineage>
        <taxon>Bacteria</taxon>
        <taxon>Pseudomonadati</taxon>
        <taxon>Verrucomicrobiota</taxon>
        <taxon>Verrucomicrobiia</taxon>
        <taxon>Verrucomicrobiales</taxon>
        <taxon>Verrucomicrobiaceae</taxon>
        <taxon>Haloferula</taxon>
    </lineage>
</organism>
<keyword evidence="1" id="KW-0732">Signal</keyword>
<accession>A0ABW2L913</accession>
<dbReference type="EMBL" id="JBHTBS010000010">
    <property type="protein sequence ID" value="MFC7338892.1"/>
    <property type="molecule type" value="Genomic_DNA"/>
</dbReference>
<evidence type="ECO:0000313" key="3">
    <source>
        <dbReference type="Proteomes" id="UP001596472"/>
    </source>
</evidence>
<feature type="signal peptide" evidence="1">
    <location>
        <begin position="1"/>
        <end position="18"/>
    </location>
</feature>
<dbReference type="Proteomes" id="UP001596472">
    <property type="component" value="Unassembled WGS sequence"/>
</dbReference>
<gene>
    <name evidence="2" type="ORF">ACFQY0_16975</name>
</gene>
<reference evidence="3" key="1">
    <citation type="journal article" date="2019" name="Int. J. Syst. Evol. Microbiol.">
        <title>The Global Catalogue of Microorganisms (GCM) 10K type strain sequencing project: providing services to taxonomists for standard genome sequencing and annotation.</title>
        <authorList>
            <consortium name="The Broad Institute Genomics Platform"/>
            <consortium name="The Broad Institute Genome Sequencing Center for Infectious Disease"/>
            <person name="Wu L."/>
            <person name="Ma J."/>
        </authorList>
    </citation>
    <scope>NUCLEOTIDE SEQUENCE [LARGE SCALE GENOMIC DNA]</scope>
    <source>
        <strain evidence="3">CGMCC 4.1467</strain>
    </source>
</reference>
<evidence type="ECO:0000256" key="1">
    <source>
        <dbReference type="SAM" id="SignalP"/>
    </source>
</evidence>
<dbReference type="InterPro" id="IPR011727">
    <property type="entry name" value="CHP02117"/>
</dbReference>
<dbReference type="Pfam" id="PF09601">
    <property type="entry name" value="DUF2459"/>
    <property type="match status" value="1"/>
</dbReference>
<name>A0ABW2L913_9BACT</name>
<evidence type="ECO:0000313" key="2">
    <source>
        <dbReference type="EMBL" id="MFC7338892.1"/>
    </source>
</evidence>
<dbReference type="RefSeq" id="WP_379714845.1">
    <property type="nucleotide sequence ID" value="NZ_JBHTBS010000010.1"/>
</dbReference>
<sequence length="247" mass="27486">MKSGIVRLLLLAFPTLMASCGLHFPKVESQRVEMATRAEPVTLADEPGAPDVPVVMFADKLHTGLILKLAWLKRHGFVPPPEIGEHEHVVFSWGDETAYVQERWLTPYQVVDALFLPSDSVMEIIPADWNIPEVMPTQRLYQGFAREASGAELAAFLNHCSVRNEEGRPITVAKSSWGEGLLVQSPHPYYFPRICNIWTVDALRAAGFKIGGLRGLTADGLVRQVTSPDNGFQQIWAPEWQMGETLP</sequence>
<feature type="chain" id="PRO_5045182024" evidence="1">
    <location>
        <begin position="19"/>
        <end position="247"/>
    </location>
</feature>
<keyword evidence="3" id="KW-1185">Reference proteome</keyword>
<proteinExistence type="predicted"/>
<protein>
    <submittedName>
        <fullName evidence="2">DUF2459 domain-containing protein</fullName>
    </submittedName>
</protein>
<comment type="caution">
    <text evidence="2">The sequence shown here is derived from an EMBL/GenBank/DDBJ whole genome shotgun (WGS) entry which is preliminary data.</text>
</comment>